<dbReference type="KEGG" id="dph:EHF33_06390"/>
<evidence type="ECO:0000313" key="2">
    <source>
        <dbReference type="Proteomes" id="UP000276417"/>
    </source>
</evidence>
<proteinExistence type="predicted"/>
<dbReference type="Proteomes" id="UP000276417">
    <property type="component" value="Chromosome 1"/>
</dbReference>
<dbReference type="RefSeq" id="WP_124868992.1">
    <property type="nucleotide sequence ID" value="NZ_CP034183.1"/>
</dbReference>
<dbReference type="EMBL" id="CP034183">
    <property type="protein sequence ID" value="AZI42424.1"/>
    <property type="molecule type" value="Genomic_DNA"/>
</dbReference>
<gene>
    <name evidence="1" type="ORF">EHF33_06390</name>
</gene>
<keyword evidence="2" id="KW-1185">Reference proteome</keyword>
<protein>
    <submittedName>
        <fullName evidence="1">Uncharacterized protein</fullName>
    </submittedName>
</protein>
<dbReference type="AlphaFoldDB" id="A0A3G8YIQ9"/>
<sequence length="227" mass="23163">MTFGTGDTRLSKVTSLGSPASVHYSRETVLGSRSFKGQTLTAVETRTYSDAQATILTGSSVIYYDVQGATFGAVYAQSFDASGTTTSDVVYSPVPYLPLKLASGSNSTVAFAATATSSAGGFNIRARVDTAYTLSVGAATSVNVLAGSFSACPVTYSAYKLEVTISGIGLLSSTQSNCTFTGTTYAGMPGSVKSDFSKAGCTVGGVGGYAPFSTELISAQVDGKNYP</sequence>
<name>A0A3G8YIQ9_9DEIO</name>
<accession>A0A3G8YIQ9</accession>
<organism evidence="1 2">
    <name type="scientific">Deinococcus psychrotolerans</name>
    <dbReference type="NCBI Taxonomy" id="2489213"/>
    <lineage>
        <taxon>Bacteria</taxon>
        <taxon>Thermotogati</taxon>
        <taxon>Deinococcota</taxon>
        <taxon>Deinococci</taxon>
        <taxon>Deinococcales</taxon>
        <taxon>Deinococcaceae</taxon>
        <taxon>Deinococcus</taxon>
    </lineage>
</organism>
<evidence type="ECO:0000313" key="1">
    <source>
        <dbReference type="EMBL" id="AZI42424.1"/>
    </source>
</evidence>
<reference evidence="1 2" key="1">
    <citation type="submission" date="2018-11" db="EMBL/GenBank/DDBJ databases">
        <title>Deinococcus shelandsis sp. nov., isolated from South Shetland Islands soil of Antarctica.</title>
        <authorList>
            <person name="Tian J."/>
        </authorList>
    </citation>
    <scope>NUCLEOTIDE SEQUENCE [LARGE SCALE GENOMIC DNA]</scope>
    <source>
        <strain evidence="1 2">S14-83T</strain>
    </source>
</reference>